<dbReference type="Gene3D" id="3.40.50.150">
    <property type="entry name" value="Vaccinia Virus protein VP39"/>
    <property type="match status" value="1"/>
</dbReference>
<dbReference type="InterPro" id="IPR029063">
    <property type="entry name" value="SAM-dependent_MTases_sf"/>
</dbReference>
<dbReference type="InterPro" id="IPR002052">
    <property type="entry name" value="DNA_methylase_N6_adenine_CS"/>
</dbReference>
<dbReference type="InterPro" id="IPR003356">
    <property type="entry name" value="DNA_methylase_A-5"/>
</dbReference>
<dbReference type="SUPFAM" id="SSF53335">
    <property type="entry name" value="S-adenosyl-L-methionine-dependent methyltransferases"/>
    <property type="match status" value="1"/>
</dbReference>
<dbReference type="GO" id="GO:0003677">
    <property type="term" value="F:DNA binding"/>
    <property type="evidence" value="ECO:0007669"/>
    <property type="project" value="InterPro"/>
</dbReference>
<dbReference type="AlphaFoldDB" id="A0A1I9S2W4"/>
<protein>
    <submittedName>
        <fullName evidence="4">Restriction enzyme methyltransferase</fullName>
    </submittedName>
</protein>
<dbReference type="InterPro" id="IPR052916">
    <property type="entry name" value="Type-I_RE_MTase_Subunit"/>
</dbReference>
<dbReference type="GO" id="GO:0008170">
    <property type="term" value="F:N-methyltransferase activity"/>
    <property type="evidence" value="ECO:0007669"/>
    <property type="project" value="InterPro"/>
</dbReference>
<evidence type="ECO:0000259" key="3">
    <source>
        <dbReference type="Pfam" id="PF13588"/>
    </source>
</evidence>
<evidence type="ECO:0000256" key="1">
    <source>
        <dbReference type="ARBA" id="ARBA00022747"/>
    </source>
</evidence>
<reference evidence="4" key="1">
    <citation type="journal article" date="2016" name="Eur. J. Clin. Microbiol. Infect. Dis.">
        <title>High frequency of occupied attB regions in Norwegian Staphylococcus aureus isolates supports a two-step MRSA screening algorithm.</title>
        <authorList>
            <person name="Tunsjo H.S."/>
            <person name="Kalyanasundaram S."/>
            <person name="Worren M.M."/>
            <person name="Leegaard T.M."/>
            <person name="Moen A.E."/>
        </authorList>
    </citation>
    <scope>NUCLEOTIDE SEQUENCE</scope>
    <source>
        <strain evidence="4">41</strain>
    </source>
</reference>
<name>A0A1I9S2W4_STAAU</name>
<feature type="domain" description="DNA methylase adenine-specific" evidence="2">
    <location>
        <begin position="294"/>
        <end position="571"/>
    </location>
</feature>
<dbReference type="CDD" id="cd02440">
    <property type="entry name" value="AdoMet_MTases"/>
    <property type="match status" value="1"/>
</dbReference>
<keyword evidence="1" id="KW-0680">Restriction system</keyword>
<sequence length="625" mass="71890">MSNIKTTLETSVGLEKDNDKLFDYITELEIQNTPENREAKVVIEERLHKEYKYELDQMTPEYGIQKGSVRIGHADVVIFHDSKDKSQENIKIIVECKRKNRRDGIEQLKTYLAGCESAEYGVWFNGEDIVYIKRLKKAPHWKTVFNIPRNGENLGLPEKNSLSPATELVKIFEICHNHVYANDGHLKDKVFNEMLKILFIKLMDERNHTSRIADFGITEQEYDEILNHKENDFKVRINNLFNKAKNNYQDIFNPNEKINLKLSTLAFVVGQMQNFDLSHSSRDVKGLAFQKFVYAHQRGDRGEFFTPDPIIELAFKMINPKIDETILDPACGTGGFLVAALKHVEESIIDLKAERPIDFEKAKTDYALRKLRGIDFNPDLVKVSKMRMILEDDGHTGIFQANSLDTLREIEIQALKSGANNINENSVDIILTNPPFGRKGTITDKDILRQYELGHQWVKNNDSYENSHKVLDDQVPDILFIERCYQFLKNKGKMAIVLPDSVLTGPKLQYVRNYILKRFKVVGVVSLPYETFIPHGANVKASILLLQKLDSKTMEELNTDGYESFMVDIEKIGYQGNKNGTLIYKIDEKGQYILDENGNKILDEEISEALEGWTEYEAVNEVWSS</sequence>
<dbReference type="EMBL" id="KX690108">
    <property type="protein sequence ID" value="AOZ60906.1"/>
    <property type="molecule type" value="Genomic_DNA"/>
</dbReference>
<dbReference type="Pfam" id="PF13588">
    <property type="entry name" value="HSDR_N_2"/>
    <property type="match status" value="1"/>
</dbReference>
<dbReference type="InterPro" id="IPR029464">
    <property type="entry name" value="HSDR_N"/>
</dbReference>
<organism evidence="4">
    <name type="scientific">Staphylococcus aureus</name>
    <dbReference type="NCBI Taxonomy" id="1280"/>
    <lineage>
        <taxon>Bacteria</taxon>
        <taxon>Bacillati</taxon>
        <taxon>Bacillota</taxon>
        <taxon>Bacilli</taxon>
        <taxon>Bacillales</taxon>
        <taxon>Staphylococcaceae</taxon>
        <taxon>Staphylococcus</taxon>
    </lineage>
</organism>
<feature type="domain" description="Type I restriction enzyme R protein N-terminal" evidence="3">
    <location>
        <begin position="44"/>
        <end position="148"/>
    </location>
</feature>
<dbReference type="PRINTS" id="PR00507">
    <property type="entry name" value="N12N6MTFRASE"/>
</dbReference>
<dbReference type="GO" id="GO:0009307">
    <property type="term" value="P:DNA restriction-modification system"/>
    <property type="evidence" value="ECO:0007669"/>
    <property type="project" value="UniProtKB-KW"/>
</dbReference>
<keyword evidence="4" id="KW-0808">Transferase</keyword>
<dbReference type="GO" id="GO:0032259">
    <property type="term" value="P:methylation"/>
    <property type="evidence" value="ECO:0007669"/>
    <property type="project" value="UniProtKB-KW"/>
</dbReference>
<dbReference type="PANTHER" id="PTHR42998">
    <property type="entry name" value="TYPE I RESTRICTION ENZYME HINDVIIP M PROTEIN-RELATED"/>
    <property type="match status" value="1"/>
</dbReference>
<dbReference type="PROSITE" id="PS00092">
    <property type="entry name" value="N6_MTASE"/>
    <property type="match status" value="1"/>
</dbReference>
<accession>A0A1I9S2W4</accession>
<evidence type="ECO:0000259" key="2">
    <source>
        <dbReference type="Pfam" id="PF02384"/>
    </source>
</evidence>
<dbReference type="Pfam" id="PF02384">
    <property type="entry name" value="N6_Mtase"/>
    <property type="match status" value="1"/>
</dbReference>
<proteinExistence type="predicted"/>
<keyword evidence="4" id="KW-0489">Methyltransferase</keyword>
<dbReference type="PANTHER" id="PTHR42998:SF1">
    <property type="entry name" value="TYPE I RESTRICTION ENZYME HINDI METHYLASE SUBUNIT"/>
    <property type="match status" value="1"/>
</dbReference>
<evidence type="ECO:0000313" key="4">
    <source>
        <dbReference type="EMBL" id="AOZ60906.1"/>
    </source>
</evidence>